<comment type="caution">
    <text evidence="2">The sequence shown here is derived from an EMBL/GenBank/DDBJ whole genome shotgun (WGS) entry which is preliminary data.</text>
</comment>
<evidence type="ECO:0000313" key="2">
    <source>
        <dbReference type="EMBL" id="MDC8754335.1"/>
    </source>
</evidence>
<reference evidence="2 3" key="1">
    <citation type="submission" date="2022-10" db="EMBL/GenBank/DDBJ databases">
        <title>Erythrobacter sp. sf7 Genome sequencing.</title>
        <authorList>
            <person name="Park S."/>
        </authorList>
    </citation>
    <scope>NUCLEOTIDE SEQUENCE [LARGE SCALE GENOMIC DNA]</scope>
    <source>
        <strain evidence="3">sf7</strain>
    </source>
</reference>
<organism evidence="2 3">
    <name type="scientific">Erythrobacter fulvus</name>
    <dbReference type="NCBI Taxonomy" id="2987523"/>
    <lineage>
        <taxon>Bacteria</taxon>
        <taxon>Pseudomonadati</taxon>
        <taxon>Pseudomonadota</taxon>
        <taxon>Alphaproteobacteria</taxon>
        <taxon>Sphingomonadales</taxon>
        <taxon>Erythrobacteraceae</taxon>
        <taxon>Erythrobacter/Porphyrobacter group</taxon>
        <taxon>Erythrobacter</taxon>
    </lineage>
</organism>
<accession>A0ABT5JPN1</accession>
<name>A0ABT5JPN1_9SPHN</name>
<keyword evidence="3" id="KW-1185">Reference proteome</keyword>
<sequence length="79" mass="8929">MNRQSREAVERQARQRFIILNALRFGGIVMVMFGFAIVRGLIDLPWALGAGLAVIGMLEFFFLPRFIARSWNAGDGSRK</sequence>
<dbReference type="EMBL" id="JAQQXQ010000004">
    <property type="protein sequence ID" value="MDC8754335.1"/>
    <property type="molecule type" value="Genomic_DNA"/>
</dbReference>
<keyword evidence="1" id="KW-0472">Membrane</keyword>
<keyword evidence="1" id="KW-0812">Transmembrane</keyword>
<evidence type="ECO:0000256" key="1">
    <source>
        <dbReference type="SAM" id="Phobius"/>
    </source>
</evidence>
<dbReference type="RefSeq" id="WP_273677239.1">
    <property type="nucleotide sequence ID" value="NZ_JAQQXQ010000004.1"/>
</dbReference>
<proteinExistence type="predicted"/>
<keyword evidence="1" id="KW-1133">Transmembrane helix</keyword>
<evidence type="ECO:0008006" key="4">
    <source>
        <dbReference type="Google" id="ProtNLM"/>
    </source>
</evidence>
<feature type="transmembrane region" description="Helical" evidence="1">
    <location>
        <begin position="44"/>
        <end position="63"/>
    </location>
</feature>
<gene>
    <name evidence="2" type="ORF">OIK40_06715</name>
</gene>
<feature type="transmembrane region" description="Helical" evidence="1">
    <location>
        <begin position="21"/>
        <end position="38"/>
    </location>
</feature>
<evidence type="ECO:0000313" key="3">
    <source>
        <dbReference type="Proteomes" id="UP001216558"/>
    </source>
</evidence>
<protein>
    <recommendedName>
        <fullName evidence="4">DUF202 domain-containing protein</fullName>
    </recommendedName>
</protein>
<dbReference type="Proteomes" id="UP001216558">
    <property type="component" value="Unassembled WGS sequence"/>
</dbReference>